<evidence type="ECO:0000313" key="8">
    <source>
        <dbReference type="Proteomes" id="UP001196661"/>
    </source>
</evidence>
<feature type="transmembrane region" description="Helical" evidence="5">
    <location>
        <begin position="196"/>
        <end position="215"/>
    </location>
</feature>
<accession>A0ABS5Y6Y6</accession>
<feature type="transmembrane region" description="Helical" evidence="5">
    <location>
        <begin position="90"/>
        <end position="112"/>
    </location>
</feature>
<dbReference type="InterPro" id="IPR005372">
    <property type="entry name" value="UPF0182"/>
</dbReference>
<feature type="region of interest" description="Disordered" evidence="6">
    <location>
        <begin position="855"/>
        <end position="881"/>
    </location>
</feature>
<feature type="transmembrane region" description="Helical" evidence="5">
    <location>
        <begin position="153"/>
        <end position="175"/>
    </location>
</feature>
<comment type="subcellular location">
    <subcellularLocation>
        <location evidence="5">Cell membrane</location>
        <topology evidence="5">Multi-pass membrane protein</topology>
    </subcellularLocation>
</comment>
<gene>
    <name evidence="7" type="ORF">IXB28_15555</name>
</gene>
<dbReference type="EMBL" id="JADOER010000015">
    <property type="protein sequence ID" value="MBT9313629.1"/>
    <property type="molecule type" value="Genomic_DNA"/>
</dbReference>
<protein>
    <recommendedName>
        <fullName evidence="5">UPF0182 protein IXB28_15555</fullName>
    </recommendedName>
</protein>
<evidence type="ECO:0000256" key="1">
    <source>
        <dbReference type="ARBA" id="ARBA00022475"/>
    </source>
</evidence>
<reference evidence="7 8" key="1">
    <citation type="journal article" date="2021" name="Mar. Drugs">
        <title>Genome Reduction and Secondary Metabolism of the Marine Sponge-Associated Cyanobacterium Leptothoe.</title>
        <authorList>
            <person name="Konstantinou D."/>
            <person name="Popin R.V."/>
            <person name="Fewer D.P."/>
            <person name="Sivonen K."/>
            <person name="Gkelis S."/>
        </authorList>
    </citation>
    <scope>NUCLEOTIDE SEQUENCE [LARGE SCALE GENOMIC DNA]</scope>
    <source>
        <strain evidence="7 8">TAU-MAC 1615</strain>
    </source>
</reference>
<evidence type="ECO:0000256" key="6">
    <source>
        <dbReference type="SAM" id="MobiDB-lite"/>
    </source>
</evidence>
<evidence type="ECO:0000256" key="2">
    <source>
        <dbReference type="ARBA" id="ARBA00022692"/>
    </source>
</evidence>
<dbReference type="Proteomes" id="UP001196661">
    <property type="component" value="Unassembled WGS sequence"/>
</dbReference>
<comment type="caution">
    <text evidence="7">The sequence shown here is derived from an EMBL/GenBank/DDBJ whole genome shotgun (WGS) entry which is preliminary data.</text>
</comment>
<keyword evidence="1 5" id="KW-1003">Cell membrane</keyword>
<dbReference type="Pfam" id="PF03699">
    <property type="entry name" value="UPF0182"/>
    <property type="match status" value="1"/>
</dbReference>
<evidence type="ECO:0000256" key="4">
    <source>
        <dbReference type="ARBA" id="ARBA00023136"/>
    </source>
</evidence>
<keyword evidence="8" id="KW-1185">Reference proteome</keyword>
<keyword evidence="3 5" id="KW-1133">Transmembrane helix</keyword>
<evidence type="ECO:0000313" key="7">
    <source>
        <dbReference type="EMBL" id="MBT9313629.1"/>
    </source>
</evidence>
<feature type="transmembrane region" description="Helical" evidence="5">
    <location>
        <begin position="47"/>
        <end position="69"/>
    </location>
</feature>
<evidence type="ECO:0000256" key="5">
    <source>
        <dbReference type="HAMAP-Rule" id="MF_01600"/>
    </source>
</evidence>
<proteinExistence type="inferred from homology"/>
<dbReference type="PANTHER" id="PTHR39344:SF1">
    <property type="entry name" value="UPF0182 PROTEIN SLL1060"/>
    <property type="match status" value="1"/>
</dbReference>
<feature type="transmembrane region" description="Helical" evidence="5">
    <location>
        <begin position="239"/>
        <end position="258"/>
    </location>
</feature>
<keyword evidence="2 5" id="KW-0812">Transmembrane</keyword>
<feature type="transmembrane region" description="Helical" evidence="5">
    <location>
        <begin position="7"/>
        <end position="27"/>
    </location>
</feature>
<dbReference type="RefSeq" id="WP_215619518.1">
    <property type="nucleotide sequence ID" value="NZ_JADOER010000015.1"/>
</dbReference>
<feature type="transmembrane region" description="Helical" evidence="5">
    <location>
        <begin position="265"/>
        <end position="288"/>
    </location>
</feature>
<dbReference type="PANTHER" id="PTHR39344">
    <property type="entry name" value="UPF0182 PROTEIN SLL1060"/>
    <property type="match status" value="1"/>
</dbReference>
<sequence>MSAKWLWLILGGFIAIIFSGSIVHLTTEIWWFDSVGFADVLWTRLRWQAAIALLAFILWWLVLFINYAVAQRLTRDRPLRVIQNSQWDPYLPGIIRYTSLGLITLLALTAAINGVETWQDVLKFLNPVAFGTQEPLYGRDVSFYIFRLPLFEILHRAATELLIWSLVLSACIYGVKGEIRPERGWKYFLTGEVKTHFCVLLAALAVIFALGFWLARYELLYSPTGVVFGAGYTDVNARMQAYGIMGFITIAVGILFVASLWRSGFLLPITAISLYTIVFLLITGLYPWGQQKFIVEPNELRKESPYIADNIELTRQAYGLSTVQQESFEVKNQLDGAALARNSSTIDNIRLWDYRPLRSTYGSLQTLRPYYRFQDIDIDRYTFGDDYRQVMLSPRELVDDALPAQAQTWVNQHLIYTHGYGLAMSPVNKVTEDGLPELFIKDLPPKSSVDLTVEQPRIYYGEATDRYVLTGTDQAEFDYPLGNDNAQYNYTGVGGVAIGSSLKRLAYAYNLGDWQLLLSNSLGENSRIHYHRLIQDRIRQLAPFLSLDSDPYLAVINGRLQWIVDAYTLSNRYPYSEPLWRSNGIQSVIQSRAMNTIVQNRTNYIRNPVKAVVDAYDGTLKLYVVDDTDPILASFQKSFPSLFEPLENVPDGLQAHFRYPQMLFKIQAQIYRAYHMDRPDVFYNQEDLWDFPTQITREENSETLEPYYVIMKLPEAEEEEFMLIVPFTPVGKNNMVAWMAARCDGANYGKLLVYEFSRQALLYGPRQIDSRIDQDTEISQQLTLWNQEGSEVFRGDLLVIPIEQSLLYVEPVYLQARGQNDNSNAIPELKRVILAYKDSIVMEKTLEDSLTKLFGQRPAAPPPAKAEAEAGTAAPAPPTISTNQQTLINSALEAYTQGQQALQKGDWQAYGAAQKRLGTLLEQLNKIDETKAEE</sequence>
<organism evidence="7 8">
    <name type="scientific">Leptothoe kymatousa TAU-MAC 1615</name>
    <dbReference type="NCBI Taxonomy" id="2364775"/>
    <lineage>
        <taxon>Bacteria</taxon>
        <taxon>Bacillati</taxon>
        <taxon>Cyanobacteriota</taxon>
        <taxon>Cyanophyceae</taxon>
        <taxon>Nodosilineales</taxon>
        <taxon>Cymatolegaceae</taxon>
        <taxon>Leptothoe</taxon>
        <taxon>Leptothoe kymatousa</taxon>
    </lineage>
</organism>
<evidence type="ECO:0000256" key="3">
    <source>
        <dbReference type="ARBA" id="ARBA00022989"/>
    </source>
</evidence>
<dbReference type="HAMAP" id="MF_01600">
    <property type="entry name" value="UPF0182"/>
    <property type="match status" value="1"/>
</dbReference>
<comment type="similarity">
    <text evidence="5">Belongs to the UPF0182 family.</text>
</comment>
<keyword evidence="4 5" id="KW-0472">Membrane</keyword>
<name>A0ABS5Y6Y6_9CYAN</name>